<reference evidence="17 18" key="1">
    <citation type="submission" date="2014-11" db="EMBL/GenBank/DDBJ databases">
        <authorList>
            <person name="Urmite Genomes Urmite Genomes"/>
        </authorList>
    </citation>
    <scope>NUCLEOTIDE SEQUENCE [LARGE SCALE GENOMIC DNA]</scope>
    <source>
        <strain evidence="17 18">Oc5</strain>
    </source>
</reference>
<keyword evidence="3 13" id="KW-0028">Amino-acid biosynthesis</keyword>
<proteinExistence type="inferred from homology"/>
<evidence type="ECO:0000259" key="15">
    <source>
        <dbReference type="Pfam" id="PF01113"/>
    </source>
</evidence>
<dbReference type="GO" id="GO:0050661">
    <property type="term" value="F:NADP binding"/>
    <property type="evidence" value="ECO:0007669"/>
    <property type="project" value="UniProtKB-UniRule"/>
</dbReference>
<feature type="active site" description="Proton donor" evidence="13">
    <location>
        <position position="159"/>
    </location>
</feature>
<keyword evidence="8 13" id="KW-0457">Lysine biosynthesis</keyword>
<comment type="subunit">
    <text evidence="13">Homotetramer.</text>
</comment>
<dbReference type="GO" id="GO:0016726">
    <property type="term" value="F:oxidoreductase activity, acting on CH or CH2 groups, NAD or NADP as acceptor"/>
    <property type="evidence" value="ECO:0007669"/>
    <property type="project" value="UniProtKB-UniRule"/>
</dbReference>
<evidence type="ECO:0000259" key="16">
    <source>
        <dbReference type="Pfam" id="PF05173"/>
    </source>
</evidence>
<dbReference type="InterPro" id="IPR022664">
    <property type="entry name" value="DapB_N_CS"/>
</dbReference>
<feature type="binding site" evidence="13">
    <location>
        <position position="156"/>
    </location>
    <ligand>
        <name>(S)-2,3,4,5-tetrahydrodipicolinate</name>
        <dbReference type="ChEBI" id="CHEBI:16845"/>
    </ligand>
</feature>
<keyword evidence="18" id="KW-1185">Reference proteome</keyword>
<comment type="caution">
    <text evidence="13">Was originally thought to be a dihydrodipicolinate reductase (DHDPR), catalyzing the conversion of dihydrodipicolinate to tetrahydrodipicolinate. However, it was shown in E.coli that the substrate of the enzymatic reaction is not dihydrodipicolinate (DHDP) but in fact (2S,4S)-4-hydroxy-2,3,4,5-tetrahydrodipicolinic acid (HTPA), the product released by the DapA-catalyzed reaction.</text>
</comment>
<dbReference type="AlphaFoldDB" id="A0A0A1MED2"/>
<dbReference type="InterPro" id="IPR036291">
    <property type="entry name" value="NAD(P)-bd_dom_sf"/>
</dbReference>
<accession>A0A0A1MED2</accession>
<dbReference type="Proteomes" id="UP000040453">
    <property type="component" value="Unassembled WGS sequence"/>
</dbReference>
<dbReference type="OrthoDB" id="9790352at2"/>
<organism evidence="17 18">
    <name type="scientific">Oceanobacillus oncorhynchi</name>
    <dbReference type="NCBI Taxonomy" id="545501"/>
    <lineage>
        <taxon>Bacteria</taxon>
        <taxon>Bacillati</taxon>
        <taxon>Bacillota</taxon>
        <taxon>Bacilli</taxon>
        <taxon>Bacillales</taxon>
        <taxon>Bacillaceae</taxon>
        <taxon>Oceanobacillus</taxon>
    </lineage>
</organism>
<evidence type="ECO:0000256" key="8">
    <source>
        <dbReference type="ARBA" id="ARBA00023154"/>
    </source>
</evidence>
<dbReference type="GO" id="GO:0005829">
    <property type="term" value="C:cytosol"/>
    <property type="evidence" value="ECO:0007669"/>
    <property type="project" value="TreeGrafter"/>
</dbReference>
<dbReference type="FunFam" id="3.40.50.720:FF:000180">
    <property type="entry name" value="4-hydroxy-tetrahydrodipicolinate reductase"/>
    <property type="match status" value="1"/>
</dbReference>
<dbReference type="SUPFAM" id="SSF55347">
    <property type="entry name" value="Glyceraldehyde-3-phosphate dehydrogenase-like, C-terminal domain"/>
    <property type="match status" value="1"/>
</dbReference>
<dbReference type="InterPro" id="IPR000846">
    <property type="entry name" value="DapB_N"/>
</dbReference>
<protein>
    <recommendedName>
        <fullName evidence="10 13">4-hydroxy-tetrahydrodipicolinate reductase</fullName>
        <shortName evidence="13">HTPA reductase</shortName>
        <ecNumber evidence="10 13">1.17.1.8</ecNumber>
    </recommendedName>
</protein>
<dbReference type="SUPFAM" id="SSF51735">
    <property type="entry name" value="NAD(P)-binding Rossmann-fold domains"/>
    <property type="match status" value="1"/>
</dbReference>
<name>A0A0A1MED2_9BACI</name>
<evidence type="ECO:0000313" key="17">
    <source>
        <dbReference type="EMBL" id="CEI83730.1"/>
    </source>
</evidence>
<keyword evidence="6 13" id="KW-0560">Oxidoreductase</keyword>
<feature type="binding site" evidence="13">
    <location>
        <begin position="9"/>
        <end position="14"/>
    </location>
    <ligand>
        <name>NAD(+)</name>
        <dbReference type="ChEBI" id="CHEBI:57540"/>
    </ligand>
</feature>
<keyword evidence="7 13" id="KW-0520">NAD</keyword>
<dbReference type="InterPro" id="IPR023940">
    <property type="entry name" value="DHDPR_bac"/>
</dbReference>
<feature type="binding site" evidence="13">
    <location>
        <begin position="165"/>
        <end position="166"/>
    </location>
    <ligand>
        <name>(S)-2,3,4,5-tetrahydrodipicolinate</name>
        <dbReference type="ChEBI" id="CHEBI:16845"/>
    </ligand>
</feature>
<comment type="caution">
    <text evidence="13">Lacks conserved residue(s) required for the propagation of feature annotation.</text>
</comment>
<feature type="region of interest" description="Disordered" evidence="14">
    <location>
        <begin position="161"/>
        <end position="196"/>
    </location>
</feature>
<dbReference type="Pfam" id="PF05173">
    <property type="entry name" value="DapB_C"/>
    <property type="match status" value="1"/>
</dbReference>
<keyword evidence="5 13" id="KW-0220">Diaminopimelate biosynthesis</keyword>
<dbReference type="EC" id="1.17.1.8" evidence="10 13"/>
<keyword evidence="2 13" id="KW-0963">Cytoplasm</keyword>
<dbReference type="PANTHER" id="PTHR20836:SF0">
    <property type="entry name" value="4-HYDROXY-TETRAHYDRODIPICOLINATE REDUCTASE 1, CHLOROPLASTIC-RELATED"/>
    <property type="match status" value="1"/>
</dbReference>
<sequence length="265" mass="29279">MAIKIIVAGPRGRMGKEAVHMIYDTADFELTACLDHKNDGKKLSDLEGFSGDFNAPIYTDIEKCFSEQQADVFVDLTIPEVGYKHTKAALNHGIRPVVGTTGYTNEQLEELKQLTKEKQTGCIIAPNFAIGAVLMMKFAKMAAAYFPDVEIIEKHHEQKLDAPSGTAKKTAELIQESRKSKKQGHADEEETIKGVRGGDFDGMRIHSMRLPGLVAHQEVVFGGAGQTLTIQHDSMNRASFMDGIKECVHQVMDLDELIYGLENIL</sequence>
<comment type="catalytic activity">
    <reaction evidence="11 13">
        <text>(S)-2,3,4,5-tetrahydrodipicolinate + NADP(+) + H2O = (2S,4S)-4-hydroxy-2,3,4,5-tetrahydrodipicolinate + NADPH + H(+)</text>
        <dbReference type="Rhea" id="RHEA:35331"/>
        <dbReference type="ChEBI" id="CHEBI:15377"/>
        <dbReference type="ChEBI" id="CHEBI:15378"/>
        <dbReference type="ChEBI" id="CHEBI:16845"/>
        <dbReference type="ChEBI" id="CHEBI:57783"/>
        <dbReference type="ChEBI" id="CHEBI:58349"/>
        <dbReference type="ChEBI" id="CHEBI:67139"/>
        <dbReference type="EC" id="1.17.1.8"/>
    </reaction>
</comment>
<feature type="binding site" evidence="13">
    <location>
        <begin position="125"/>
        <end position="128"/>
    </location>
    <ligand>
        <name>NAD(+)</name>
        <dbReference type="ChEBI" id="CHEBI:57540"/>
    </ligand>
</feature>
<dbReference type="GO" id="GO:0009089">
    <property type="term" value="P:lysine biosynthetic process via diaminopimelate"/>
    <property type="evidence" value="ECO:0007669"/>
    <property type="project" value="UniProtKB-UniRule"/>
</dbReference>
<dbReference type="RefSeq" id="WP_042534112.1">
    <property type="nucleotide sequence ID" value="NZ_CDGG01000001.1"/>
</dbReference>
<evidence type="ECO:0000256" key="3">
    <source>
        <dbReference type="ARBA" id="ARBA00022605"/>
    </source>
</evidence>
<dbReference type="EMBL" id="CDGG01000001">
    <property type="protein sequence ID" value="CEI83730.1"/>
    <property type="molecule type" value="Genomic_DNA"/>
</dbReference>
<dbReference type="Gene3D" id="3.40.50.720">
    <property type="entry name" value="NAD(P)-binding Rossmann-like Domain"/>
    <property type="match status" value="1"/>
</dbReference>
<feature type="binding site" evidence="13">
    <location>
        <begin position="99"/>
        <end position="101"/>
    </location>
    <ligand>
        <name>NAD(+)</name>
        <dbReference type="ChEBI" id="CHEBI:57540"/>
    </ligand>
</feature>
<feature type="domain" description="Dihydrodipicolinate reductase N-terminal" evidence="15">
    <location>
        <begin position="3"/>
        <end position="128"/>
    </location>
</feature>
<dbReference type="GO" id="GO:0019877">
    <property type="term" value="P:diaminopimelate biosynthetic process"/>
    <property type="evidence" value="ECO:0007669"/>
    <property type="project" value="UniProtKB-UniRule"/>
</dbReference>
<dbReference type="STRING" id="545501.BN997_03651"/>
<evidence type="ECO:0000256" key="9">
    <source>
        <dbReference type="ARBA" id="ARBA00037922"/>
    </source>
</evidence>
<evidence type="ECO:0000313" key="18">
    <source>
        <dbReference type="Proteomes" id="UP000040453"/>
    </source>
</evidence>
<comment type="subcellular location">
    <subcellularLocation>
        <location evidence="13">Cytoplasm</location>
    </subcellularLocation>
</comment>
<comment type="similarity">
    <text evidence="1 13">Belongs to the DapB family.</text>
</comment>
<dbReference type="FunFam" id="3.30.360.10:FF:000009">
    <property type="entry name" value="4-hydroxy-tetrahydrodipicolinate reductase"/>
    <property type="match status" value="1"/>
</dbReference>
<dbReference type="Gene3D" id="3.30.360.10">
    <property type="entry name" value="Dihydrodipicolinate Reductase, domain 2"/>
    <property type="match status" value="1"/>
</dbReference>
<feature type="domain" description="Dihydrodipicolinate reductase C-terminal" evidence="16">
    <location>
        <begin position="131"/>
        <end position="265"/>
    </location>
</feature>
<dbReference type="Pfam" id="PF01113">
    <property type="entry name" value="DapB_N"/>
    <property type="match status" value="1"/>
</dbReference>
<evidence type="ECO:0000256" key="12">
    <source>
        <dbReference type="ARBA" id="ARBA00049396"/>
    </source>
</evidence>
<dbReference type="UniPathway" id="UPA00034">
    <property type="reaction ID" value="UER00018"/>
</dbReference>
<evidence type="ECO:0000256" key="2">
    <source>
        <dbReference type="ARBA" id="ARBA00022490"/>
    </source>
</evidence>
<evidence type="ECO:0000256" key="7">
    <source>
        <dbReference type="ARBA" id="ARBA00023027"/>
    </source>
</evidence>
<feature type="active site" description="Proton donor/acceptor" evidence="13">
    <location>
        <position position="155"/>
    </location>
</feature>
<dbReference type="CDD" id="cd02274">
    <property type="entry name" value="DHDPR_N"/>
    <property type="match status" value="1"/>
</dbReference>
<dbReference type="PIRSF" id="PIRSF000161">
    <property type="entry name" value="DHPR"/>
    <property type="match status" value="1"/>
</dbReference>
<dbReference type="InterPro" id="IPR022663">
    <property type="entry name" value="DapB_C"/>
</dbReference>
<dbReference type="GO" id="GO:0051287">
    <property type="term" value="F:NAD binding"/>
    <property type="evidence" value="ECO:0007669"/>
    <property type="project" value="UniProtKB-UniRule"/>
</dbReference>
<evidence type="ECO:0000256" key="13">
    <source>
        <dbReference type="HAMAP-Rule" id="MF_00102"/>
    </source>
</evidence>
<evidence type="ECO:0000256" key="11">
    <source>
        <dbReference type="ARBA" id="ARBA00049080"/>
    </source>
</evidence>
<evidence type="ECO:0000256" key="10">
    <source>
        <dbReference type="ARBA" id="ARBA00038983"/>
    </source>
</evidence>
<comment type="function">
    <text evidence="13">Catalyzes the conversion of 4-hydroxy-tetrahydrodipicolinate (HTPA) to tetrahydrodipicolinate.</text>
</comment>
<dbReference type="PROSITE" id="PS01298">
    <property type="entry name" value="DAPB"/>
    <property type="match status" value="1"/>
</dbReference>
<dbReference type="PANTHER" id="PTHR20836">
    <property type="entry name" value="DIHYDRODIPICOLINATE REDUCTASE"/>
    <property type="match status" value="1"/>
</dbReference>
<evidence type="ECO:0000256" key="1">
    <source>
        <dbReference type="ARBA" id="ARBA00006642"/>
    </source>
</evidence>
<evidence type="ECO:0000256" key="5">
    <source>
        <dbReference type="ARBA" id="ARBA00022915"/>
    </source>
</evidence>
<dbReference type="NCBIfam" id="TIGR00036">
    <property type="entry name" value="dapB"/>
    <property type="match status" value="1"/>
</dbReference>
<keyword evidence="4 13" id="KW-0521">NADP</keyword>
<evidence type="ECO:0000256" key="14">
    <source>
        <dbReference type="SAM" id="MobiDB-lite"/>
    </source>
</evidence>
<evidence type="ECO:0000256" key="4">
    <source>
        <dbReference type="ARBA" id="ARBA00022857"/>
    </source>
</evidence>
<dbReference type="GO" id="GO:0008839">
    <property type="term" value="F:4-hydroxy-tetrahydrodipicolinate reductase"/>
    <property type="evidence" value="ECO:0007669"/>
    <property type="project" value="UniProtKB-UniRule"/>
</dbReference>
<feature type="binding site" evidence="13">
    <location>
        <position position="37"/>
    </location>
    <ligand>
        <name>NADP(+)</name>
        <dbReference type="ChEBI" id="CHEBI:58349"/>
    </ligand>
</feature>
<feature type="compositionally biased region" description="Basic and acidic residues" evidence="14">
    <location>
        <begin position="169"/>
        <end position="178"/>
    </location>
</feature>
<comment type="pathway">
    <text evidence="9 13">Amino-acid biosynthesis; L-lysine biosynthesis via DAP pathway; (S)-tetrahydrodipicolinate from L-aspartate: step 4/4.</text>
</comment>
<evidence type="ECO:0000256" key="6">
    <source>
        <dbReference type="ARBA" id="ARBA00023002"/>
    </source>
</evidence>
<dbReference type="HAMAP" id="MF_00102">
    <property type="entry name" value="DapB"/>
    <property type="match status" value="1"/>
</dbReference>
<comment type="catalytic activity">
    <reaction evidence="12 13">
        <text>(S)-2,3,4,5-tetrahydrodipicolinate + NAD(+) + H2O = (2S,4S)-4-hydroxy-2,3,4,5-tetrahydrodipicolinate + NADH + H(+)</text>
        <dbReference type="Rhea" id="RHEA:35323"/>
        <dbReference type="ChEBI" id="CHEBI:15377"/>
        <dbReference type="ChEBI" id="CHEBI:15378"/>
        <dbReference type="ChEBI" id="CHEBI:16845"/>
        <dbReference type="ChEBI" id="CHEBI:57540"/>
        <dbReference type="ChEBI" id="CHEBI:57945"/>
        <dbReference type="ChEBI" id="CHEBI:67139"/>
        <dbReference type="EC" id="1.17.1.8"/>
    </reaction>
</comment>
<gene>
    <name evidence="13 17" type="primary">dapB</name>
    <name evidence="17" type="ORF">BN997_03651</name>
</gene>